<gene>
    <name evidence="2" type="ORF">CYMTET_37600</name>
</gene>
<proteinExistence type="predicted"/>
<dbReference type="InterPro" id="IPR016035">
    <property type="entry name" value="Acyl_Trfase/lysoPLipase"/>
</dbReference>
<feature type="compositionally biased region" description="Basic and acidic residues" evidence="1">
    <location>
        <begin position="747"/>
        <end position="758"/>
    </location>
</feature>
<feature type="region of interest" description="Disordered" evidence="1">
    <location>
        <begin position="632"/>
        <end position="688"/>
    </location>
</feature>
<dbReference type="AlphaFoldDB" id="A0AAE0F627"/>
<reference evidence="2 3" key="1">
    <citation type="journal article" date="2015" name="Genome Biol. Evol.">
        <title>Comparative Genomics of a Bacterivorous Green Alga Reveals Evolutionary Causalities and Consequences of Phago-Mixotrophic Mode of Nutrition.</title>
        <authorList>
            <person name="Burns J.A."/>
            <person name="Paasch A."/>
            <person name="Narechania A."/>
            <person name="Kim E."/>
        </authorList>
    </citation>
    <scope>NUCLEOTIDE SEQUENCE [LARGE SCALE GENOMIC DNA]</scope>
    <source>
        <strain evidence="2 3">PLY_AMNH</strain>
    </source>
</reference>
<feature type="compositionally biased region" description="Basic and acidic residues" evidence="1">
    <location>
        <begin position="664"/>
        <end position="680"/>
    </location>
</feature>
<evidence type="ECO:0000313" key="3">
    <source>
        <dbReference type="Proteomes" id="UP001190700"/>
    </source>
</evidence>
<feature type="compositionally biased region" description="Basic and acidic residues" evidence="1">
    <location>
        <begin position="632"/>
        <end position="642"/>
    </location>
</feature>
<name>A0AAE0F627_9CHLO</name>
<evidence type="ECO:0000313" key="2">
    <source>
        <dbReference type="EMBL" id="KAK3253133.1"/>
    </source>
</evidence>
<evidence type="ECO:0008006" key="4">
    <source>
        <dbReference type="Google" id="ProtNLM"/>
    </source>
</evidence>
<feature type="compositionally biased region" description="Polar residues" evidence="1">
    <location>
        <begin position="645"/>
        <end position="654"/>
    </location>
</feature>
<protein>
    <recommendedName>
        <fullName evidence="4">PNPLA domain-containing protein</fullName>
    </recommendedName>
</protein>
<evidence type="ECO:0000256" key="1">
    <source>
        <dbReference type="SAM" id="MobiDB-lite"/>
    </source>
</evidence>
<feature type="compositionally biased region" description="Polar residues" evidence="1">
    <location>
        <begin position="734"/>
        <end position="743"/>
    </location>
</feature>
<accession>A0AAE0F627</accession>
<dbReference type="Gene3D" id="3.40.1090.10">
    <property type="entry name" value="Cytosolic phospholipase A2 catalytic domain"/>
    <property type="match status" value="1"/>
</dbReference>
<dbReference type="Proteomes" id="UP001190700">
    <property type="component" value="Unassembled WGS sequence"/>
</dbReference>
<organism evidence="2 3">
    <name type="scientific">Cymbomonas tetramitiformis</name>
    <dbReference type="NCBI Taxonomy" id="36881"/>
    <lineage>
        <taxon>Eukaryota</taxon>
        <taxon>Viridiplantae</taxon>
        <taxon>Chlorophyta</taxon>
        <taxon>Pyramimonadophyceae</taxon>
        <taxon>Pyramimonadales</taxon>
        <taxon>Pyramimonadaceae</taxon>
        <taxon>Cymbomonas</taxon>
    </lineage>
</organism>
<dbReference type="EMBL" id="LGRX02024988">
    <property type="protein sequence ID" value="KAK3253133.1"/>
    <property type="molecule type" value="Genomic_DNA"/>
</dbReference>
<dbReference type="SUPFAM" id="SSF52151">
    <property type="entry name" value="FabD/lysophospholipase-like"/>
    <property type="match status" value="1"/>
</dbReference>
<comment type="caution">
    <text evidence="2">The sequence shown here is derived from an EMBL/GenBank/DDBJ whole genome shotgun (WGS) entry which is preliminary data.</text>
</comment>
<feature type="region of interest" description="Disordered" evidence="1">
    <location>
        <begin position="716"/>
        <end position="758"/>
    </location>
</feature>
<keyword evidence="3" id="KW-1185">Reference proteome</keyword>
<sequence length="758" mass="84919">MPSRILEWTWAKQKLYGQEESKARDSNSRVFRTNLARSKTCSFNDVESFKDVSDELARRLYCWVWRADHMRFIYPEVNNQTSFGLKCLAQRPDVGVCLSGGGVTGAACCLGEIRALHALGLFDKIRYISATSAGAWLAVPLTFQDTCELDELLGPVLPPEDCSLASLSEHPSRKCFSRVLSDFRIERKTSPSHHRSYERGKAKISRAMSSLFKRRRVPEWAEVVSQILDVYDLNVPDRRFGVGSDAPQVVDRLMDRNPGTDYDKSQPGRPFLIVNSARVRPRHEQLLYPVEFTPLYTGMMSVIPFTTDALENGPEPIGLAEPLALNTLLNPTSLPDGLDGEVMVNLRVYSEAYNCKPPPRSKPVASWLCKVMAAATAGPADYLAPMWAAWSVHARVQESNDKHRDKDMTFVDSSTIDMHGLMALLRRRVSSTILFDHLSDELPGHSCAAFSEEWLMLQLRAPRISGLFGSFQGRNSNAYSPYSDAACYTINNAMQVFPYHRFNELCRVLLLKLKRREPLVFEASYPVQQNPTFGVPGDWTVTVLWFFLTPNEAWEARLPEDTARKLREDRASPTSHFIPDSLRGFPRLPTHLEDTLSSTQVNLLASCQTANVMAAEHSIRCLLKLDEGIHDASPEDQSKEMEAGVSNTEPSNESLLRDKKRQKDKIPGVKVDKGHRERESSLTFDTDLPTCLPMSTAVSSTSPAAMTKVYNASLVDGPQSSALRGDMEEKHNQNTDAHTSSLPQAIEFRDAVLHSDES</sequence>